<keyword evidence="3 6" id="KW-0012">Acyltransferase</keyword>
<accession>A0A368L320</accession>
<reference evidence="6 7" key="1">
    <citation type="journal article" date="2018" name="Int. J. Syst. Evol. Microbiol.">
        <title>Parvibium lacunae gen. nov., sp. nov., a new member of the family Alcaligenaceae isolated from a freshwater pond.</title>
        <authorList>
            <person name="Chen W.M."/>
            <person name="Xie P.B."/>
            <person name="Hsu M.Y."/>
            <person name="Sheu S.Y."/>
        </authorList>
    </citation>
    <scope>NUCLEOTIDE SEQUENCE [LARGE SCALE GENOMIC DNA]</scope>
    <source>
        <strain evidence="6 7">KMB9</strain>
    </source>
</reference>
<comment type="caution">
    <text evidence="6">The sequence shown here is derived from an EMBL/GenBank/DDBJ whole genome shotgun (WGS) entry which is preliminary data.</text>
</comment>
<evidence type="ECO:0000259" key="5">
    <source>
        <dbReference type="SMART" id="SM00563"/>
    </source>
</evidence>
<dbReference type="Proteomes" id="UP000252357">
    <property type="component" value="Unassembled WGS sequence"/>
</dbReference>
<dbReference type="PANTHER" id="PTHR10434">
    <property type="entry name" value="1-ACYL-SN-GLYCEROL-3-PHOSPHATE ACYLTRANSFERASE"/>
    <property type="match status" value="1"/>
</dbReference>
<evidence type="ECO:0000313" key="6">
    <source>
        <dbReference type="EMBL" id="RCS57508.1"/>
    </source>
</evidence>
<keyword evidence="4" id="KW-0472">Membrane</keyword>
<evidence type="ECO:0000256" key="2">
    <source>
        <dbReference type="ARBA" id="ARBA00022679"/>
    </source>
</evidence>
<dbReference type="CDD" id="cd07989">
    <property type="entry name" value="LPLAT_AGPAT-like"/>
    <property type="match status" value="1"/>
</dbReference>
<comment type="pathway">
    <text evidence="1">Lipid metabolism.</text>
</comment>
<gene>
    <name evidence="6" type="ORF">DU000_08650</name>
</gene>
<keyword evidence="2 6" id="KW-0808">Transferase</keyword>
<proteinExistence type="predicted"/>
<feature type="domain" description="Phospholipid/glycerol acyltransferase" evidence="5">
    <location>
        <begin position="120"/>
        <end position="228"/>
    </location>
</feature>
<evidence type="ECO:0000256" key="4">
    <source>
        <dbReference type="SAM" id="Phobius"/>
    </source>
</evidence>
<organism evidence="6 7">
    <name type="scientific">Parvibium lacunae</name>
    <dbReference type="NCBI Taxonomy" id="1888893"/>
    <lineage>
        <taxon>Bacteria</taxon>
        <taxon>Pseudomonadati</taxon>
        <taxon>Pseudomonadota</taxon>
        <taxon>Betaproteobacteria</taxon>
        <taxon>Burkholderiales</taxon>
        <taxon>Alcaligenaceae</taxon>
        <taxon>Parvibium</taxon>
    </lineage>
</organism>
<name>A0A368L320_9BURK</name>
<dbReference type="Pfam" id="PF01553">
    <property type="entry name" value="Acyltransferase"/>
    <property type="match status" value="1"/>
</dbReference>
<sequence length="301" mass="33749">MATLVTWPRRLLPLSGMNGTGNSARWVMGPRMAKVNYLWRRAVTVACFISYALIGCILALLALPIAYGKGRVNPQLQFLTRQAIHYLCRLLIAVLQFTGCMKLDVRNRQALGATVGQEGQLLIANHPTYLDIVVLFSLVPDALCIVKSSAMNWPWSRSFVRLAGYVSNQYPEQALALSMRYLQEGKTIIMFPEGTRSPAGGLGIFQRGAANLILRVKAHLQPVILNCYPLSLAKHQAWHDVPDQPYQYTVVPEGLPSGDDSLEAIRQQSRPIQVKVRTFNHALHRFFLDKLKVYGYVRNSD</sequence>
<keyword evidence="4" id="KW-1133">Transmembrane helix</keyword>
<dbReference type="GO" id="GO:0006654">
    <property type="term" value="P:phosphatidic acid biosynthetic process"/>
    <property type="evidence" value="ECO:0007669"/>
    <property type="project" value="TreeGrafter"/>
</dbReference>
<dbReference type="GO" id="GO:0003841">
    <property type="term" value="F:1-acylglycerol-3-phosphate O-acyltransferase activity"/>
    <property type="evidence" value="ECO:0007669"/>
    <property type="project" value="TreeGrafter"/>
</dbReference>
<dbReference type="EMBL" id="QPGB01000003">
    <property type="protein sequence ID" value="RCS57508.1"/>
    <property type="molecule type" value="Genomic_DNA"/>
</dbReference>
<dbReference type="PANTHER" id="PTHR10434:SF66">
    <property type="entry name" value="PHOSPHOLIPID_GLYCEROL ACYLTRANSFERASE DOMAIN-CONTAINING PROTEIN"/>
    <property type="match status" value="1"/>
</dbReference>
<evidence type="ECO:0000256" key="1">
    <source>
        <dbReference type="ARBA" id="ARBA00005189"/>
    </source>
</evidence>
<evidence type="ECO:0000256" key="3">
    <source>
        <dbReference type="ARBA" id="ARBA00023315"/>
    </source>
</evidence>
<keyword evidence="7" id="KW-1185">Reference proteome</keyword>
<keyword evidence="4" id="KW-0812">Transmembrane</keyword>
<protein>
    <submittedName>
        <fullName evidence="6">1-acyl-sn-glycerol-3-phosphate acyltransferase</fullName>
    </submittedName>
</protein>
<dbReference type="AlphaFoldDB" id="A0A368L320"/>
<dbReference type="SMART" id="SM00563">
    <property type="entry name" value="PlsC"/>
    <property type="match status" value="1"/>
</dbReference>
<evidence type="ECO:0000313" key="7">
    <source>
        <dbReference type="Proteomes" id="UP000252357"/>
    </source>
</evidence>
<feature type="transmembrane region" description="Helical" evidence="4">
    <location>
        <begin position="38"/>
        <end position="63"/>
    </location>
</feature>
<dbReference type="SUPFAM" id="SSF69593">
    <property type="entry name" value="Glycerol-3-phosphate (1)-acyltransferase"/>
    <property type="match status" value="1"/>
</dbReference>
<dbReference type="InterPro" id="IPR002123">
    <property type="entry name" value="Plipid/glycerol_acylTrfase"/>
</dbReference>